<dbReference type="GO" id="GO:0004521">
    <property type="term" value="F:RNA endonuclease activity"/>
    <property type="evidence" value="ECO:0007669"/>
    <property type="project" value="TreeGrafter"/>
</dbReference>
<dbReference type="InterPro" id="IPR011108">
    <property type="entry name" value="RMMBL"/>
</dbReference>
<gene>
    <name evidence="4" type="ORF">D0435_12545</name>
</gene>
<dbReference type="PANTHER" id="PTHR11203">
    <property type="entry name" value="CLEAVAGE AND POLYADENYLATION SPECIFICITY FACTOR FAMILY MEMBER"/>
    <property type="match status" value="1"/>
</dbReference>
<dbReference type="PROSITE" id="PS51257">
    <property type="entry name" value="PROKAR_LIPOPROTEIN"/>
    <property type="match status" value="1"/>
</dbReference>
<dbReference type="InterPro" id="IPR022712">
    <property type="entry name" value="Beta_Casp"/>
</dbReference>
<dbReference type="SMART" id="SM01027">
    <property type="entry name" value="Beta-Casp"/>
    <property type="match status" value="1"/>
</dbReference>
<evidence type="ECO:0000259" key="3">
    <source>
        <dbReference type="SMART" id="SM01027"/>
    </source>
</evidence>
<organism evidence="4 5">
    <name type="scientific">Anaerotruncus colihominis</name>
    <dbReference type="NCBI Taxonomy" id="169435"/>
    <lineage>
        <taxon>Bacteria</taxon>
        <taxon>Bacillati</taxon>
        <taxon>Bacillota</taxon>
        <taxon>Clostridia</taxon>
        <taxon>Eubacteriales</taxon>
        <taxon>Oscillospiraceae</taxon>
        <taxon>Anaerotruncus</taxon>
    </lineage>
</organism>
<comment type="caution">
    <text evidence="4">The sequence shown here is derived from an EMBL/GenBank/DDBJ whole genome shotgun (WGS) entry which is preliminary data.</text>
</comment>
<evidence type="ECO:0000313" key="4">
    <source>
        <dbReference type="EMBL" id="NBH62478.1"/>
    </source>
</evidence>
<protein>
    <submittedName>
        <fullName evidence="4">MBL fold metallo-hydrolase</fullName>
    </submittedName>
</protein>
<name>A0A845QR26_9FIRM</name>
<dbReference type="InterPro" id="IPR001279">
    <property type="entry name" value="Metallo-B-lactamas"/>
</dbReference>
<dbReference type="Pfam" id="PF07521">
    <property type="entry name" value="RMMBL"/>
    <property type="match status" value="1"/>
</dbReference>
<dbReference type="InterPro" id="IPR050698">
    <property type="entry name" value="MBL"/>
</dbReference>
<feature type="domain" description="Metallo-beta-lactamase" evidence="2">
    <location>
        <begin position="13"/>
        <end position="248"/>
    </location>
</feature>
<reference evidence="4 5" key="1">
    <citation type="submission" date="2018-08" db="EMBL/GenBank/DDBJ databases">
        <title>Murine metabolic-syndrome-specific gut microbial biobank.</title>
        <authorList>
            <person name="Liu C."/>
        </authorList>
    </citation>
    <scope>NUCLEOTIDE SEQUENCE [LARGE SCALE GENOMIC DNA]</scope>
    <source>
        <strain evidence="4 5">28</strain>
    </source>
</reference>
<evidence type="ECO:0000256" key="1">
    <source>
        <dbReference type="ARBA" id="ARBA00022801"/>
    </source>
</evidence>
<dbReference type="Gene3D" id="3.60.15.10">
    <property type="entry name" value="Ribonuclease Z/Hydroxyacylglutathione hydrolase-like"/>
    <property type="match status" value="1"/>
</dbReference>
<dbReference type="SUPFAM" id="SSF56281">
    <property type="entry name" value="Metallo-hydrolase/oxidoreductase"/>
    <property type="match status" value="1"/>
</dbReference>
<dbReference type="Pfam" id="PF00753">
    <property type="entry name" value="Lactamase_B"/>
    <property type="match status" value="1"/>
</dbReference>
<dbReference type="PANTHER" id="PTHR11203:SF37">
    <property type="entry name" value="INTEGRATOR COMPLEX SUBUNIT 11"/>
    <property type="match status" value="1"/>
</dbReference>
<proteinExistence type="predicted"/>
<dbReference type="InterPro" id="IPR036866">
    <property type="entry name" value="RibonucZ/Hydroxyglut_hydro"/>
</dbReference>
<keyword evidence="5" id="KW-1185">Reference proteome</keyword>
<keyword evidence="1 4" id="KW-0378">Hydrolase</keyword>
<dbReference type="GO" id="GO:0016787">
    <property type="term" value="F:hydrolase activity"/>
    <property type="evidence" value="ECO:0007669"/>
    <property type="project" value="UniProtKB-KW"/>
</dbReference>
<dbReference type="AlphaFoldDB" id="A0A845QR26"/>
<dbReference type="EMBL" id="QXWK01000025">
    <property type="protein sequence ID" value="NBH62478.1"/>
    <property type="molecule type" value="Genomic_DNA"/>
</dbReference>
<dbReference type="SMART" id="SM00849">
    <property type="entry name" value="Lactamase_B"/>
    <property type="match status" value="1"/>
</dbReference>
<dbReference type="RefSeq" id="WP_160202766.1">
    <property type="nucleotide sequence ID" value="NZ_QXWK01000025.1"/>
</dbReference>
<accession>A0A845QR26</accession>
<evidence type="ECO:0000313" key="5">
    <source>
        <dbReference type="Proteomes" id="UP000446866"/>
    </source>
</evidence>
<evidence type="ECO:0000259" key="2">
    <source>
        <dbReference type="SMART" id="SM00849"/>
    </source>
</evidence>
<dbReference type="CDD" id="cd16295">
    <property type="entry name" value="TTHA0252-CPSF-like_MBL-fold"/>
    <property type="match status" value="1"/>
</dbReference>
<feature type="domain" description="Beta-Casp" evidence="3">
    <location>
        <begin position="253"/>
        <end position="383"/>
    </location>
</feature>
<dbReference type="Proteomes" id="UP000446866">
    <property type="component" value="Unassembled WGS sequence"/>
</dbReference>
<dbReference type="Gene3D" id="3.40.50.10890">
    <property type="match status" value="1"/>
</dbReference>
<dbReference type="Pfam" id="PF10996">
    <property type="entry name" value="Beta-Casp"/>
    <property type="match status" value="1"/>
</dbReference>
<sequence>MKIKFCGASSGVTGSCHLLTTANHKVLLDCGQFQGGKAQEALNYEPFPFDPKEIECVILSHAHIDHCGRIPLLVKRGFTGKIYCTDATADLLDVMLKDSGFIHEKDAEWKSKRAARAGKPPVEPLYTYDDALKALEYVEPILYDQQIKINDHMKIVFNDAGHILGSAITEIWVCEDSKESKIVFSGDLGMVNRPILKDPTIIKKADYVIMETTYGNRNHPANITSIKELLDIVLNTTRRGGTVVIPSFAVGRTQELVYEFNKFYEEHSEYKDELDQLMVYVDSPMATTATEVFRKNAQVFDDETRDYILRGDNPLDFKNLKFTRSTAESQALNLDRNPKIIISASGMCEAGRIRHHLKHNLWDARSSVIFVGYQAEGTLGKLLVEGVKDIVLFGEEVHVNAEIYNLEGFSGHADQNGLFSWLAGFRQKPKQIFLVHGEEDSKKDFGKLIHDKLGYEPVVVLGNSEFELDMNTAQILNYEQAEQEAVEDEEIQAVRRKISDIHSGIESILYNTDLAMGRNISQEKLVKINNIVQELAKATMVLGSAVTEEDRSREEPVVDPK</sequence>